<keyword evidence="2" id="KW-0436">Ligase</keyword>
<protein>
    <submittedName>
        <fullName evidence="2">Endo alpha-1,4 polygalactosaminidase, GH114 family (Was erroneously annotated as Cys-tRNA synthetase)</fullName>
    </submittedName>
</protein>
<keyword evidence="2" id="KW-0030">Aminoacyl-tRNA synthetase</keyword>
<proteinExistence type="predicted"/>
<dbReference type="Proteomes" id="UP000183945">
    <property type="component" value="Unassembled WGS sequence"/>
</dbReference>
<dbReference type="GO" id="GO:0004812">
    <property type="term" value="F:aminoacyl-tRNA ligase activity"/>
    <property type="evidence" value="ECO:0007669"/>
    <property type="project" value="UniProtKB-KW"/>
</dbReference>
<gene>
    <name evidence="2" type="ORF">SAMN05444483_101542</name>
</gene>
<evidence type="ECO:0000313" key="2">
    <source>
        <dbReference type="EMBL" id="SHF54614.1"/>
    </source>
</evidence>
<sequence length="263" mass="29795">MLLTGLNLFSGACAAQSLNSTSKILFTYGDFYPEKISGYDIIVLEGAHFDSGDISTLKLNNETVLGYISMGEVNEAVAHFAELKDKTLGKNHLWNSHILDLEDTKTRAALMSIIAHNVEKGLDGMFLDNIDNYTKYGPTPNKTRFLVSFLQEVKLKYPEIVLMQNAGISVLNDTAPYIDHIAKESIATNYNFARNKYQLRKEEVFQELLRELQDAQKEYHIPIILIEYADSKKMKKKIKTRIEGLNWPVFIGKIDLQTIPALD</sequence>
<evidence type="ECO:0000313" key="3">
    <source>
        <dbReference type="Proteomes" id="UP000183945"/>
    </source>
</evidence>
<evidence type="ECO:0000259" key="1">
    <source>
        <dbReference type="Pfam" id="PF03537"/>
    </source>
</evidence>
<dbReference type="InterPro" id="IPR004352">
    <property type="entry name" value="GH114_TIM-barrel"/>
</dbReference>
<reference evidence="3" key="1">
    <citation type="submission" date="2016-11" db="EMBL/GenBank/DDBJ databases">
        <authorList>
            <person name="Varghese N."/>
            <person name="Submissions S."/>
        </authorList>
    </citation>
    <scope>NUCLEOTIDE SEQUENCE [LARGE SCALE GENOMIC DNA]</scope>
    <source>
        <strain evidence="3">DSM 24579</strain>
    </source>
</reference>
<dbReference type="InterPro" id="IPR013785">
    <property type="entry name" value="Aldolase_TIM"/>
</dbReference>
<accession>A0A1M5CIN2</accession>
<dbReference type="RefSeq" id="WP_175545928.1">
    <property type="nucleotide sequence ID" value="NZ_FQVT01000001.1"/>
</dbReference>
<dbReference type="STRING" id="1073325.SAMN05444483_101542"/>
<dbReference type="SUPFAM" id="SSF51445">
    <property type="entry name" value="(Trans)glycosidases"/>
    <property type="match status" value="1"/>
</dbReference>
<dbReference type="EMBL" id="FQVT01000001">
    <property type="protein sequence ID" value="SHF54614.1"/>
    <property type="molecule type" value="Genomic_DNA"/>
</dbReference>
<dbReference type="InterPro" id="IPR017853">
    <property type="entry name" value="GH"/>
</dbReference>
<dbReference type="PANTHER" id="PTHR35882">
    <property type="entry name" value="PELA"/>
    <property type="match status" value="1"/>
</dbReference>
<dbReference type="AlphaFoldDB" id="A0A1M5CIN2"/>
<feature type="domain" description="Glycoside-hydrolase family GH114 TIM-barrel" evidence="1">
    <location>
        <begin position="40"/>
        <end position="242"/>
    </location>
</feature>
<name>A0A1M5CIN2_SALEC</name>
<organism evidence="2 3">
    <name type="scientific">Salegentibacter echinorum</name>
    <dbReference type="NCBI Taxonomy" id="1073325"/>
    <lineage>
        <taxon>Bacteria</taxon>
        <taxon>Pseudomonadati</taxon>
        <taxon>Bacteroidota</taxon>
        <taxon>Flavobacteriia</taxon>
        <taxon>Flavobacteriales</taxon>
        <taxon>Flavobacteriaceae</taxon>
        <taxon>Salegentibacter</taxon>
    </lineage>
</organism>
<keyword evidence="3" id="KW-1185">Reference proteome</keyword>
<dbReference type="Pfam" id="PF03537">
    <property type="entry name" value="Glyco_hydro_114"/>
    <property type="match status" value="1"/>
</dbReference>
<dbReference type="Gene3D" id="3.20.20.70">
    <property type="entry name" value="Aldolase class I"/>
    <property type="match status" value="1"/>
</dbReference>
<dbReference type="PANTHER" id="PTHR35882:SF2">
    <property type="entry name" value="PELA"/>
    <property type="match status" value="1"/>
</dbReference>